<protein>
    <submittedName>
        <fullName evidence="1">Rrf2 family transcriptional regulator</fullName>
    </submittedName>
</protein>
<keyword evidence="2" id="KW-1185">Reference proteome</keyword>
<dbReference type="Pfam" id="PF02082">
    <property type="entry name" value="Rrf2"/>
    <property type="match status" value="1"/>
</dbReference>
<gene>
    <name evidence="1" type="ORF">K0U00_13815</name>
</gene>
<reference evidence="1 2" key="1">
    <citation type="submission" date="2021-07" db="EMBL/GenBank/DDBJ databases">
        <title>Paenibacillus radiodurans sp. nov., isolated from the southeastern edge of Tengger Desert.</title>
        <authorList>
            <person name="Zhang G."/>
        </authorList>
    </citation>
    <scope>NUCLEOTIDE SEQUENCE [LARGE SCALE GENOMIC DNA]</scope>
    <source>
        <strain evidence="1 2">CCM 7311</strain>
    </source>
</reference>
<dbReference type="InterPro" id="IPR030489">
    <property type="entry name" value="TR_Rrf2-type_CS"/>
</dbReference>
<dbReference type="RefSeq" id="WP_210039549.1">
    <property type="nucleotide sequence ID" value="NZ_JBHLVU010000005.1"/>
</dbReference>
<evidence type="ECO:0000313" key="2">
    <source>
        <dbReference type="Proteomes" id="UP001519887"/>
    </source>
</evidence>
<dbReference type="EMBL" id="JAHZIK010000305">
    <property type="protein sequence ID" value="MBW7455113.1"/>
    <property type="molecule type" value="Genomic_DNA"/>
</dbReference>
<comment type="caution">
    <text evidence="1">The sequence shown here is derived from an EMBL/GenBank/DDBJ whole genome shotgun (WGS) entry which is preliminary data.</text>
</comment>
<organism evidence="1 2">
    <name type="scientific">Paenibacillus sepulcri</name>
    <dbReference type="NCBI Taxonomy" id="359917"/>
    <lineage>
        <taxon>Bacteria</taxon>
        <taxon>Bacillati</taxon>
        <taxon>Bacillota</taxon>
        <taxon>Bacilli</taxon>
        <taxon>Bacillales</taxon>
        <taxon>Paenibacillaceae</taxon>
        <taxon>Paenibacillus</taxon>
    </lineage>
</organism>
<dbReference type="PROSITE" id="PS01332">
    <property type="entry name" value="HTH_RRF2_1"/>
    <property type="match status" value="1"/>
</dbReference>
<dbReference type="PANTHER" id="PTHR33221">
    <property type="entry name" value="WINGED HELIX-TURN-HELIX TRANSCRIPTIONAL REGULATOR, RRF2 FAMILY"/>
    <property type="match status" value="1"/>
</dbReference>
<evidence type="ECO:0000313" key="1">
    <source>
        <dbReference type="EMBL" id="MBW7455113.1"/>
    </source>
</evidence>
<dbReference type="SUPFAM" id="SSF46785">
    <property type="entry name" value="Winged helix' DNA-binding domain"/>
    <property type="match status" value="1"/>
</dbReference>
<dbReference type="Gene3D" id="1.10.10.10">
    <property type="entry name" value="Winged helix-like DNA-binding domain superfamily/Winged helix DNA-binding domain"/>
    <property type="match status" value="1"/>
</dbReference>
<accession>A0ABS7C2H3</accession>
<dbReference type="Proteomes" id="UP001519887">
    <property type="component" value="Unassembled WGS sequence"/>
</dbReference>
<name>A0ABS7C2H3_9BACL</name>
<proteinExistence type="predicted"/>
<dbReference type="PROSITE" id="PS51197">
    <property type="entry name" value="HTH_RRF2_2"/>
    <property type="match status" value="1"/>
</dbReference>
<dbReference type="PANTHER" id="PTHR33221:SF15">
    <property type="entry name" value="HTH-TYPE TRANSCRIPTIONAL REGULATOR YWGB-RELATED"/>
    <property type="match status" value="1"/>
</dbReference>
<dbReference type="InterPro" id="IPR036388">
    <property type="entry name" value="WH-like_DNA-bd_sf"/>
</dbReference>
<sequence length="145" mass="15800">MSTANKRIDFGPPHFKIAIHAVVWLAQSRGILSSAMIASQVDSHATFLRRVLQALASAGIVESKGGREGGYILKKDTAALTLGDIYDAVNTGGKEPAQEADCGEAGEFLDLELEKILHNAEQNTIEYLHQFTIDHVMSKVDFFNV</sequence>
<dbReference type="InterPro" id="IPR000944">
    <property type="entry name" value="Tscrpt_reg_Rrf2"/>
</dbReference>
<dbReference type="InterPro" id="IPR036390">
    <property type="entry name" value="WH_DNA-bd_sf"/>
</dbReference>